<sequence length="158" mass="17953">MAFGASRRELRRRCDELIETLPIRPGFEVTAFLEELGAQRKTPLALWRMNATGATPSGMLVTTEAMDYLFVVRGTPWAHVLHIVAHELGHLLLGHKCSRSVHASGDRRQPWGEVEAEEFAYRFAARVRLVERRHRMRGSCHEVLAAFGSRNHGYQYGV</sequence>
<name>A0A229R9V5_AMYAL</name>
<dbReference type="Proteomes" id="UP000215563">
    <property type="component" value="Unassembled WGS sequence"/>
</dbReference>
<accession>A0A229R9V5</accession>
<protein>
    <recommendedName>
        <fullName evidence="3">IrrE N-terminal-like domain-containing protein</fullName>
    </recommendedName>
</protein>
<evidence type="ECO:0008006" key="3">
    <source>
        <dbReference type="Google" id="ProtNLM"/>
    </source>
</evidence>
<evidence type="ECO:0000313" key="1">
    <source>
        <dbReference type="EMBL" id="OXM43440.1"/>
    </source>
</evidence>
<dbReference type="AlphaFoldDB" id="A0A229R9V5"/>
<gene>
    <name evidence="1" type="ORF">CFP75_38355</name>
</gene>
<dbReference type="OrthoDB" id="4144896at2"/>
<comment type="caution">
    <text evidence="1">The sequence shown here is derived from an EMBL/GenBank/DDBJ whole genome shotgun (WGS) entry which is preliminary data.</text>
</comment>
<organism evidence="1 2">
    <name type="scientific">Amycolatopsis alba DSM 44262</name>
    <dbReference type="NCBI Taxonomy" id="1125972"/>
    <lineage>
        <taxon>Bacteria</taxon>
        <taxon>Bacillati</taxon>
        <taxon>Actinomycetota</taxon>
        <taxon>Actinomycetes</taxon>
        <taxon>Pseudonocardiales</taxon>
        <taxon>Pseudonocardiaceae</taxon>
        <taxon>Amycolatopsis</taxon>
    </lineage>
</organism>
<proteinExistence type="predicted"/>
<evidence type="ECO:0000313" key="2">
    <source>
        <dbReference type="Proteomes" id="UP000215563"/>
    </source>
</evidence>
<dbReference type="RefSeq" id="WP_020636276.1">
    <property type="nucleotide sequence ID" value="NZ_KB913032.1"/>
</dbReference>
<keyword evidence="2" id="KW-1185">Reference proteome</keyword>
<dbReference type="EMBL" id="NMQU01000148">
    <property type="protein sequence ID" value="OXM43440.1"/>
    <property type="molecule type" value="Genomic_DNA"/>
</dbReference>
<reference evidence="1 2" key="1">
    <citation type="submission" date="2017-07" db="EMBL/GenBank/DDBJ databases">
        <title>Amycolatopsis alba DSM 44262 Genome sequencing and assembly.</title>
        <authorList>
            <person name="Kaur N."/>
            <person name="Mayilraj S."/>
        </authorList>
    </citation>
    <scope>NUCLEOTIDE SEQUENCE [LARGE SCALE GENOMIC DNA]</scope>
    <source>
        <strain evidence="1 2">DSM 44262</strain>
    </source>
</reference>